<feature type="transmembrane region" description="Helical" evidence="1">
    <location>
        <begin position="248"/>
        <end position="266"/>
    </location>
</feature>
<sequence length="328" mass="37717">MAICAVQPHADMYGLGIRIAFYLQWLGTLWFNYVDQTALPDLRLLGLCLSGSMTLVLLMESLDTALDAAEMYVMTVLATGAHMFLVPVYIWRLVAGCRCYWDPSYWMEEEPLRIYRVVNFVTMVAGTCVAVWFFAAHLPGLEDGCQQYGFIFGELSMKNWGFIVLNSMLHAAVLVVCVVILLAKLGRKVKRGSIRRRRRRRRENYNHVRRLATIQVFSDCVVWAMLVATVELAITYNNLSGANGVNSVAQLLALLASIGTCLRAYWLHAVDNGAKVYDRDDIAQNYGWPMTYEDWWTLAEYQQAMDIARDNERWSRHWRRQIRRAYRG</sequence>
<keyword evidence="1" id="KW-1133">Transmembrane helix</keyword>
<dbReference type="STRING" id="1380566.A0A179EYV0"/>
<dbReference type="Gene3D" id="1.20.1070.10">
    <property type="entry name" value="Rhodopsin 7-helix transmembrane proteins"/>
    <property type="match status" value="1"/>
</dbReference>
<dbReference type="AlphaFoldDB" id="A0A179EYV0"/>
<dbReference type="OrthoDB" id="1806at2759"/>
<dbReference type="EMBL" id="LSBJ02000002">
    <property type="protein sequence ID" value="OAQ58366.1"/>
    <property type="molecule type" value="Genomic_DNA"/>
</dbReference>
<gene>
    <name evidence="2" type="ORF">VFPPC_10878</name>
</gene>
<keyword evidence="3" id="KW-1185">Reference proteome</keyword>
<evidence type="ECO:0000256" key="1">
    <source>
        <dbReference type="SAM" id="Phobius"/>
    </source>
</evidence>
<feature type="transmembrane region" description="Helical" evidence="1">
    <location>
        <begin position="114"/>
        <end position="134"/>
    </location>
</feature>
<dbReference type="Proteomes" id="UP000078397">
    <property type="component" value="Unassembled WGS sequence"/>
</dbReference>
<proteinExistence type="predicted"/>
<feature type="transmembrane region" description="Helical" evidence="1">
    <location>
        <begin position="71"/>
        <end position="94"/>
    </location>
</feature>
<feature type="transmembrane region" description="Helical" evidence="1">
    <location>
        <begin position="12"/>
        <end position="30"/>
    </location>
</feature>
<name>A0A179EYV0_METCM</name>
<evidence type="ECO:0000313" key="3">
    <source>
        <dbReference type="Proteomes" id="UP000078397"/>
    </source>
</evidence>
<comment type="caution">
    <text evidence="2">The sequence shown here is derived from an EMBL/GenBank/DDBJ whole genome shotgun (WGS) entry which is preliminary data.</text>
</comment>
<accession>A0A179EYV0</accession>
<keyword evidence="1" id="KW-0472">Membrane</keyword>
<reference evidence="2 3" key="1">
    <citation type="journal article" date="2016" name="PLoS Pathog.">
        <title>Biosynthesis of antibiotic leucinostatins in bio-control fungus Purpureocillium lilacinum and their inhibition on phytophthora revealed by genome mining.</title>
        <authorList>
            <person name="Wang G."/>
            <person name="Liu Z."/>
            <person name="Lin R."/>
            <person name="Li E."/>
            <person name="Mao Z."/>
            <person name="Ling J."/>
            <person name="Yang Y."/>
            <person name="Yin W.B."/>
            <person name="Xie B."/>
        </authorList>
    </citation>
    <scope>NUCLEOTIDE SEQUENCE [LARGE SCALE GENOMIC DNA]</scope>
    <source>
        <strain evidence="2">170</strain>
    </source>
</reference>
<keyword evidence="1" id="KW-0812">Transmembrane</keyword>
<organism evidence="2 3">
    <name type="scientific">Pochonia chlamydosporia 170</name>
    <dbReference type="NCBI Taxonomy" id="1380566"/>
    <lineage>
        <taxon>Eukaryota</taxon>
        <taxon>Fungi</taxon>
        <taxon>Dikarya</taxon>
        <taxon>Ascomycota</taxon>
        <taxon>Pezizomycotina</taxon>
        <taxon>Sordariomycetes</taxon>
        <taxon>Hypocreomycetidae</taxon>
        <taxon>Hypocreales</taxon>
        <taxon>Clavicipitaceae</taxon>
        <taxon>Pochonia</taxon>
    </lineage>
</organism>
<dbReference type="RefSeq" id="XP_018136537.1">
    <property type="nucleotide sequence ID" value="XM_018289178.1"/>
</dbReference>
<evidence type="ECO:0000313" key="2">
    <source>
        <dbReference type="EMBL" id="OAQ58366.1"/>
    </source>
</evidence>
<protein>
    <submittedName>
        <fullName evidence="2">Uncharacterized protein</fullName>
    </submittedName>
</protein>
<feature type="transmembrane region" description="Helical" evidence="1">
    <location>
        <begin position="207"/>
        <end position="228"/>
    </location>
</feature>
<dbReference type="KEGG" id="pchm:VFPPC_10878"/>
<dbReference type="GeneID" id="28853172"/>
<feature type="transmembrane region" description="Helical" evidence="1">
    <location>
        <begin position="160"/>
        <end position="186"/>
    </location>
</feature>